<sequence>MKKTLLCFLFLFTTTFFYAQINDIVHCPGDNNFDLAKQKPLLIGNLNPDETTVSFHLSLADATNNTNAIATPSNYNAAVGVTTIYVRIDNNGTITTNSFNIKVVSALNITATNTPVFCSGEKVSLTVTPSGGVGPYYYSLNGGSFSSNATFNNLSAGVYNIQVLDTGTSCPTTFIYTIAASPLLNATAMISGQMVTITPIGGTTPYQYSLEGINYQLSPNFANLTPGNHVFMVRDINGCIATVSATVLPSLTTTAIITKEMDCSPNSNASITIAAAGGQSPYTYSLNDGPFQANNDFNNLFPGTYSIKAKDAVNTISNPTAITINPLVVLSTTALVTNPTSCSTGTITAMATGGKAPYVYSFDGGINFISSNIFSTPNPGTYVIIVKDSKGCLSSSFTTTVQPAQALTITASNKPILCNGETASLTINVSGGSGSYQYTLNEASFVNDSYLPAGIYNIEVRDIATGCIATTNYTITEPTAVTATYMVQNQNIAVITASGGTGPYQYSLDGISYQASNVFTNLIPGTYDIRVRDAQGCSTTLRAIIAPFLHAAVAITKELDCTGNGNNGAINVAAIGGQAPYLYSVDSGYTYQGLNIFNNLSAGTYSVTVKDALNSVTNPTLITLDPPVPVNGVALVTAATSCTSASMMVHATSGQSPFYYSIDNGQTFTNSNIFSNLSPGNYTFFIKDSKGCVSPPLFNMVQQSPPQLLATASSTPLVCAKDKTTVTINATGGQTPYQYALNNGTFTGSNTFNIPHGTHYITVKDAVGCMVSVEHMVVQPTPIYPDIDIDGQTITINGQAGTAPYQYSVDSAPYQTENVFTNLSAGSHSINLKDAKGCESYGFSVTISDKDPLIATAAITKQVDCISNAEITITATGGQLPYQYSLDGGVNFQDNPVFTNLPAGTYTAFVADALYSAGNSNTIKIEAPATVTATVAISKAVACGESDTVTITAAGGKAPYLYSFDESNTYSSVNISNSLQQGSHTVFVKDSNGCSTILSVLIESSDVLSVSLTTKNPYCFHDTSGKIIATATGGKAPYAYSIGNDYVGSNTFDNLSAGQYTVSVKDALGCISTAIVSIVDPTILSATASSTNSTTSTNSDGTITATATGGAAPYLYAITDSNGLPMNFQNSFVFTGLKAGSYDIHVKDSLGCTTFQPNIIIVNKPTPIVVNVDITAVTCVNPVGIIKVNATGGILPYKYSFNGASYVPSNIFTVAPGSYIITVSDADNNQRSIVADIIPVSAPSVTAAVTSNVLCKGDNTGSIKAAAIGGKAPYSYSLDGVSFNTTDTFTNLRAGTYTITVKDVNSCFSTTTITLTEPIEALSATAFPVNDQSIVVTAKGGTAPYKYFLQDKGGVVVAGPQDNGVFARLPLGLYGAQITDANGCGYIVGGINIIPSPPLSATADVVATNCINPGTITVQATGGFQPYYYSFDDGATFTISNVYSSFIPGNYAIKVRDYKNTIVSLTASLTQGNLPVINATVTNVTCKGSASGSITATVSGGYAPYTFSLNNEPFITTIGNNIIFSNLQAGVHRITMKDANGCLTENQVVISEPTSKLTTVTTVKNQTITVNASGGAGNYNYAISPNLDKFSTNNVFSDLTPGFYNVIAMDANGCFVMMNVLVDPPAPLIDGKDKMTLEFKPGQTLADLIIDGENIKWYSSQNPLAGKNNKANDTPLPLTTVLVDGTTYYASQTINGVESKERLAVTAKLNGALSTPNFVLPNFTFYPNPVLHSLTISNTAVIDEVEIFSVAGKSILAKKINSEHSEIDLSNIASGFYFLKVNSEGQTKTIKIVKK</sequence>
<dbReference type="Pfam" id="PF18962">
    <property type="entry name" value="Por_Secre_tail"/>
    <property type="match status" value="1"/>
</dbReference>
<keyword evidence="5" id="KW-1185">Reference proteome</keyword>
<keyword evidence="1 2" id="KW-0732">Signal</keyword>
<dbReference type="NCBIfam" id="TIGR04183">
    <property type="entry name" value="Por_Secre_tail"/>
    <property type="match status" value="1"/>
</dbReference>
<dbReference type="InterPro" id="IPR026444">
    <property type="entry name" value="Secre_tail"/>
</dbReference>
<dbReference type="STRING" id="29534.SAMN05444366_0700"/>
<dbReference type="EMBL" id="FRBY01000001">
    <property type="protein sequence ID" value="SHL42803.1"/>
    <property type="molecule type" value="Genomic_DNA"/>
</dbReference>
<evidence type="ECO:0000313" key="4">
    <source>
        <dbReference type="EMBL" id="SHL42803.1"/>
    </source>
</evidence>
<name>A0A1M7AJ40_9FLAO</name>
<reference evidence="5" key="1">
    <citation type="submission" date="2016-11" db="EMBL/GenBank/DDBJ databases">
        <authorList>
            <person name="Varghese N."/>
            <person name="Submissions S."/>
        </authorList>
    </citation>
    <scope>NUCLEOTIDE SEQUENCE [LARGE SCALE GENOMIC DNA]</scope>
    <source>
        <strain evidence="5">DSM 1811</strain>
    </source>
</reference>
<feature type="domain" description="Secretion system C-terminal sorting" evidence="3">
    <location>
        <begin position="1726"/>
        <end position="1792"/>
    </location>
</feature>
<evidence type="ECO:0000259" key="3">
    <source>
        <dbReference type="Pfam" id="PF18962"/>
    </source>
</evidence>
<dbReference type="Proteomes" id="UP000184121">
    <property type="component" value="Unassembled WGS sequence"/>
</dbReference>
<dbReference type="OrthoDB" id="1373043at2"/>
<dbReference type="RefSeq" id="WP_072970217.1">
    <property type="nucleotide sequence ID" value="NZ_FRBY01000001.1"/>
</dbReference>
<feature type="signal peptide" evidence="2">
    <location>
        <begin position="1"/>
        <end position="19"/>
    </location>
</feature>
<organism evidence="4 5">
    <name type="scientific">Flavobacterium saccharophilum</name>
    <dbReference type="NCBI Taxonomy" id="29534"/>
    <lineage>
        <taxon>Bacteria</taxon>
        <taxon>Pseudomonadati</taxon>
        <taxon>Bacteroidota</taxon>
        <taxon>Flavobacteriia</taxon>
        <taxon>Flavobacteriales</taxon>
        <taxon>Flavobacteriaceae</taxon>
        <taxon>Flavobacterium</taxon>
    </lineage>
</organism>
<accession>A0A1M7AJ40</accession>
<protein>
    <submittedName>
        <fullName evidence="4">Por secretion system C-terminal sorting domain-containing protein</fullName>
    </submittedName>
</protein>
<gene>
    <name evidence="4" type="ORF">SAMN05444366_0700</name>
</gene>
<dbReference type="Pfam" id="PF13573">
    <property type="entry name" value="SprB"/>
    <property type="match status" value="10"/>
</dbReference>
<dbReference type="InterPro" id="IPR025667">
    <property type="entry name" value="SprB_repeat"/>
</dbReference>
<evidence type="ECO:0000313" key="5">
    <source>
        <dbReference type="Proteomes" id="UP000184121"/>
    </source>
</evidence>
<evidence type="ECO:0000256" key="2">
    <source>
        <dbReference type="SAM" id="SignalP"/>
    </source>
</evidence>
<proteinExistence type="predicted"/>
<evidence type="ECO:0000256" key="1">
    <source>
        <dbReference type="ARBA" id="ARBA00022729"/>
    </source>
</evidence>
<feature type="chain" id="PRO_5012229553" evidence="2">
    <location>
        <begin position="20"/>
        <end position="1795"/>
    </location>
</feature>